<sequence>MVRRIIYGCIQLCASIFIYRREVITLSESTNQVQRKLKQRHISMIAIGGCIGTGLFMTSGGAIRDAGPGGALLAFTIIGIMVFFLMTSLGEMATYLPISGSFSTYATRFVDPSLGFALGWNYWFNWVITVAADVSIAASVIKYWEPMDFLPGWAWSLVFLAIILFLNTLSVRVYGESEYWFAIVKVATVILFLAIGLLTIFGILGGEYLGFKNFTAGDAPFLGHGLTGSFLTILGVFLVAGFSFQGTELVGITAGESEEPEKTIPKAIKQVFWRILIFYVLSILVIGLIIPYTNPNLMGGDSVAKSPFTLVFENAGLAFAASFMNAVILTSILSAGNSGMYASTRMLYAMGKDGLASRKFSETNQKGVPIPSLLATFIVVLIIFLVERVASGAYEYIVAASGLTGFIAWLGIAISHYRFRRAFYAQNKDLSVLKYKAMWFPFGPIFAFILCLFVIVGQDTDLILNGNFDMNGFMITYMGIPIFLAFFFYHKLRYKTKKIPLDKVDLSQDTDMSEYEKIDVDIDA</sequence>
<protein>
    <submittedName>
        <fullName evidence="1">Amino acid permease</fullName>
    </submittedName>
</protein>
<dbReference type="Proteomes" id="UP000233606">
    <property type="component" value="Unassembled WGS sequence"/>
</dbReference>
<dbReference type="EMBL" id="PIWU01000006">
    <property type="protein sequence ID" value="PKE56673.1"/>
    <property type="molecule type" value="Genomic_DNA"/>
</dbReference>
<keyword evidence="2" id="KW-1185">Reference proteome</keyword>
<comment type="caution">
    <text evidence="1">The sequence shown here is derived from an EMBL/GenBank/DDBJ whole genome shotgun (WGS) entry which is preliminary data.</text>
</comment>
<proteinExistence type="predicted"/>
<evidence type="ECO:0000313" key="2">
    <source>
        <dbReference type="Proteomes" id="UP000233606"/>
    </source>
</evidence>
<evidence type="ECO:0000313" key="1">
    <source>
        <dbReference type="EMBL" id="PKE56673.1"/>
    </source>
</evidence>
<gene>
    <name evidence="1" type="ORF">CW682_05590</name>
</gene>
<accession>A0ACC9MSN9</accession>
<organism evidence="1 2">
    <name type="scientific">Macrococcoides caseolyticum</name>
    <dbReference type="NCBI Taxonomy" id="69966"/>
    <lineage>
        <taxon>Bacteria</taxon>
        <taxon>Bacillati</taxon>
        <taxon>Bacillota</taxon>
        <taxon>Bacilli</taxon>
        <taxon>Bacillales</taxon>
        <taxon>Staphylococcaceae</taxon>
        <taxon>Macrococcoides</taxon>
    </lineage>
</organism>
<reference evidence="1" key="1">
    <citation type="submission" date="2017-12" db="EMBL/GenBank/DDBJ databases">
        <title>Genomics of Macrococcus caseolyticus.</title>
        <authorList>
            <person name="MacFadyen A.C."/>
            <person name="Paterson G.K."/>
        </authorList>
    </citation>
    <scope>NUCLEOTIDE SEQUENCE</scope>
    <source>
        <strain evidence="1">5459_5_49</strain>
    </source>
</reference>
<name>A0ACC9MSN9_9STAP</name>